<dbReference type="RefSeq" id="XP_062754145.1">
    <property type="nucleotide sequence ID" value="XM_062901483.1"/>
</dbReference>
<evidence type="ECO:0000256" key="2">
    <source>
        <dbReference type="ARBA" id="ARBA00023043"/>
    </source>
</evidence>
<organism evidence="5 6">
    <name type="scientific">Trichoderma aggressivum f. europaeum</name>
    <dbReference type="NCBI Taxonomy" id="173218"/>
    <lineage>
        <taxon>Eukaryota</taxon>
        <taxon>Fungi</taxon>
        <taxon>Dikarya</taxon>
        <taxon>Ascomycota</taxon>
        <taxon>Pezizomycotina</taxon>
        <taxon>Sordariomycetes</taxon>
        <taxon>Hypocreomycetidae</taxon>
        <taxon>Hypocreales</taxon>
        <taxon>Hypocreaceae</taxon>
        <taxon>Trichoderma</taxon>
    </lineage>
</organism>
<dbReference type="PANTHER" id="PTHR24198">
    <property type="entry name" value="ANKYRIN REPEAT AND PROTEIN KINASE DOMAIN-CONTAINING PROTEIN"/>
    <property type="match status" value="1"/>
</dbReference>
<feature type="compositionally biased region" description="Acidic residues" evidence="4">
    <location>
        <begin position="1641"/>
        <end position="1714"/>
    </location>
</feature>
<dbReference type="Pfam" id="PF12796">
    <property type="entry name" value="Ank_2"/>
    <property type="match status" value="3"/>
</dbReference>
<evidence type="ECO:0000256" key="4">
    <source>
        <dbReference type="SAM" id="MobiDB-lite"/>
    </source>
</evidence>
<dbReference type="Gene3D" id="1.25.40.20">
    <property type="entry name" value="Ankyrin repeat-containing domain"/>
    <property type="match status" value="3"/>
</dbReference>
<sequence length="1714" mass="191456">MMKRLRVLNPESFDDSNQPVDDIVLILEAWSAAECENDDAAEAFSSHTSKNSRISQFFLRMDDTQNGIYTSEGVQAEAAALLECILELRRHDTNVFVCTLGRWQDEDDLKKALRQILASRNGMEDTAALHHLQGLADVVIEANNAFHESKGSLGDIYSVLPSDSTTAEASISRTMCCVYHPLEILGMTITSSGEMMEILANSTLPIFRSERDQRAALCLNPYLQAALSYAAPQPPFPYITDNTTDGVSNEAWLEWIHSEGYFMLFIHNHGRKLFELCLRFIFKLPPIQFAKCALIDMAIATLVQMRHLDAVGSVYRLGDEDLFRICVCSLKDNLSANKNLTALFVLNNLDAGLTWQTWLVKKLHEAFQDSQLRLKVLITSPRIDLVRESLGFAQECSPITIALAPVSSKILAAPESDETSPEAQELQSIDIAAWHIVAKYHPPLQHVRSKLASLAPWLREVTYRWIEENSNHTGIKDIINDFLSSANDYEVIRMIFNSFSEKKFLAMSVMTIILWGMRPLNKREFVTLLDVAMNTLTNTTVSTYEEAASLFHGLVTTQRDHVCLASNMIREALQSPSEMKGVSWWKDERECHAALAGWCLDYLQLSTSQDVLNNTHGREMGIFGRDQSHSLLWYAVDYWVEHARRSGGRWSPKQRSFQALLANEESGLSLWADAKSMENHPLVSTKAGRNSALSILAQYDLLSAIEVVIDAAGGQNVSEENLAAAFTAAAASGHLKIVRAIAQQARLQRYDADKAILAAIESGVDEVLEEVIGHCTRTGQVFSDVVAFLCRAASLNNPVAIKIVEEKVIKHKSLDDSVKSSFPLGLACYTKTPDILLAMLQLGISPPINHTESWRQPLDIICRYGSSAVIEPFLNHLKSAHAPESEFLLSICLDSLKIAEEYGQSAVISCILDWASRNSLVLINENVDSWTVFLSVPKYIKLLISPVLRPDNVTTEDTAFKKLLYAFFENKVIEVVQELLRPPITIDEDVFCYLLKEAGYRANEKLLNIACSVGARSGIDINSPSVKKKNFTGNFIKILTIFGLMAQLLEHKFDPNMEIPSLGRSILGHAAYRRRFKAVRALLAAGAKVDVGGDDWTPLHCAYDSPEITILLLKYGAQVDLKDKQNLSALYFASKWGHCEVVKAILEKMPRRDTLEQALSIALGTGQTEIAKILIDHDPDLTVESSDARRWLEEAASRSGGAAHIQLILHHCRNLDFIKGKKWSIRAMFRISRSTEVSTIRTLAANGADVNVRSTSKKTPLWYAALADNLDVARCLVRWGAKINSLENEPLVLNRACRYASSDFVRFLLSEGADVNITNSENPGTPLHSALLRNEDGKTVGKSQILDCLLNTDGIDVQIKSRTWGSTLSLAAMKCKPEVVTRLLEMGAVANDSDHLGREPIHFALLQSVEMAELLLREKGVTLDGKDKIGRHALHFAVQSRRLDVVKFVLRERPQFLNEPDIHGWTPLLWALRSLSPICVPMSEDQLKDILELLINQGASKFVKGKGAHDEFWTPVKLASYSGLDVLDILRPSPEELKRCDDESKDLWYEECDRRGTYRRTAYCDVCLAHSANFFLIKRGVGIDYECQETVCAADFYLCWKCALSPEILHPGHENLFCPYGEETSVAKNPSTISAENSQGTEDENADQSSDEDINEEEEDEDEEEDEEDEDEEEEEEEEEEDEDEDEDEEENGQEGSDEETSDLSAGEDSDDSG</sequence>
<feature type="repeat" description="ANK" evidence="3">
    <location>
        <begin position="1288"/>
        <end position="1320"/>
    </location>
</feature>
<name>A0AAE1LZ33_9HYPO</name>
<keyword evidence="6" id="KW-1185">Reference proteome</keyword>
<dbReference type="InterPro" id="IPR002110">
    <property type="entry name" value="Ankyrin_rpt"/>
</dbReference>
<dbReference type="InterPro" id="IPR036770">
    <property type="entry name" value="Ankyrin_rpt-contain_sf"/>
</dbReference>
<dbReference type="PANTHER" id="PTHR24198:SF165">
    <property type="entry name" value="ANKYRIN REPEAT-CONTAINING PROTEIN-RELATED"/>
    <property type="match status" value="1"/>
</dbReference>
<evidence type="ECO:0000256" key="3">
    <source>
        <dbReference type="PROSITE-ProRule" id="PRU00023"/>
    </source>
</evidence>
<evidence type="ECO:0008006" key="7">
    <source>
        <dbReference type="Google" id="ProtNLM"/>
    </source>
</evidence>
<gene>
    <name evidence="5" type="ORF">Triagg1_6817</name>
</gene>
<dbReference type="PROSITE" id="PS50088">
    <property type="entry name" value="ANK_REPEAT"/>
    <property type="match status" value="2"/>
</dbReference>
<feature type="compositionally biased region" description="Polar residues" evidence="4">
    <location>
        <begin position="1628"/>
        <end position="1640"/>
    </location>
</feature>
<keyword evidence="1" id="KW-0677">Repeat</keyword>
<evidence type="ECO:0000313" key="6">
    <source>
        <dbReference type="Proteomes" id="UP001273209"/>
    </source>
</evidence>
<dbReference type="SUPFAM" id="SSF48403">
    <property type="entry name" value="Ankyrin repeat"/>
    <property type="match status" value="2"/>
</dbReference>
<dbReference type="SMART" id="SM00248">
    <property type="entry name" value="ANK"/>
    <property type="match status" value="15"/>
</dbReference>
<evidence type="ECO:0000256" key="1">
    <source>
        <dbReference type="ARBA" id="ARBA00022737"/>
    </source>
</evidence>
<reference evidence="5" key="1">
    <citation type="submission" date="2023-11" db="EMBL/GenBank/DDBJ databases">
        <title>The genome sequences of three competitors of mushroom-forming fungi.</title>
        <authorList>
            <person name="Beijen E."/>
            <person name="Ohm R.A."/>
        </authorList>
    </citation>
    <scope>NUCLEOTIDE SEQUENCE</scope>
    <source>
        <strain evidence="5">CBS 100526</strain>
    </source>
</reference>
<feature type="region of interest" description="Disordered" evidence="4">
    <location>
        <begin position="1628"/>
        <end position="1714"/>
    </location>
</feature>
<feature type="repeat" description="ANK" evidence="3">
    <location>
        <begin position="1256"/>
        <end position="1288"/>
    </location>
</feature>
<protein>
    <recommendedName>
        <fullName evidence="7">Ankyrin repeat protein</fullName>
    </recommendedName>
</protein>
<dbReference type="GeneID" id="87921388"/>
<dbReference type="Proteomes" id="UP001273209">
    <property type="component" value="Unassembled WGS sequence"/>
</dbReference>
<keyword evidence="2 3" id="KW-0040">ANK repeat</keyword>
<dbReference type="EMBL" id="JAWRVG010000028">
    <property type="protein sequence ID" value="KAK4069687.1"/>
    <property type="molecule type" value="Genomic_DNA"/>
</dbReference>
<proteinExistence type="predicted"/>
<evidence type="ECO:0000313" key="5">
    <source>
        <dbReference type="EMBL" id="KAK4069687.1"/>
    </source>
</evidence>
<accession>A0AAE1LZ33</accession>
<comment type="caution">
    <text evidence="5">The sequence shown here is derived from an EMBL/GenBank/DDBJ whole genome shotgun (WGS) entry which is preliminary data.</text>
</comment>